<organism evidence="17 18">
    <name type="scientific">Petrolisthes cinctipes</name>
    <name type="common">Flat porcelain crab</name>
    <dbReference type="NCBI Taxonomy" id="88211"/>
    <lineage>
        <taxon>Eukaryota</taxon>
        <taxon>Metazoa</taxon>
        <taxon>Ecdysozoa</taxon>
        <taxon>Arthropoda</taxon>
        <taxon>Crustacea</taxon>
        <taxon>Multicrustacea</taxon>
        <taxon>Malacostraca</taxon>
        <taxon>Eumalacostraca</taxon>
        <taxon>Eucarida</taxon>
        <taxon>Decapoda</taxon>
        <taxon>Pleocyemata</taxon>
        <taxon>Anomura</taxon>
        <taxon>Galatheoidea</taxon>
        <taxon>Porcellanidae</taxon>
        <taxon>Petrolisthes</taxon>
    </lineage>
</organism>
<dbReference type="CDD" id="cd04476">
    <property type="entry name" value="RPA1_DBD_C"/>
    <property type="match status" value="1"/>
</dbReference>
<protein>
    <recommendedName>
        <fullName evidence="11">Replication protein A subunit</fullName>
    </recommendedName>
</protein>
<evidence type="ECO:0000313" key="18">
    <source>
        <dbReference type="Proteomes" id="UP001286313"/>
    </source>
</evidence>
<name>A0AAE1FBN0_PETCI</name>
<dbReference type="FunFam" id="2.40.50.140:FF:000064">
    <property type="entry name" value="Replication protein A subunit"/>
    <property type="match status" value="1"/>
</dbReference>
<feature type="domain" description="Replication protein A 70 kDa DNA-binding subunit B/D first OB fold" evidence="13">
    <location>
        <begin position="182"/>
        <end position="287"/>
    </location>
</feature>
<evidence type="ECO:0000259" key="16">
    <source>
        <dbReference type="Pfam" id="PF16900"/>
    </source>
</evidence>
<evidence type="ECO:0000256" key="12">
    <source>
        <dbReference type="SAM" id="MobiDB-lite"/>
    </source>
</evidence>
<dbReference type="FunFam" id="2.40.50.140:FF:000090">
    <property type="entry name" value="Replication protein A subunit"/>
    <property type="match status" value="1"/>
</dbReference>
<dbReference type="GO" id="GO:0003677">
    <property type="term" value="F:DNA binding"/>
    <property type="evidence" value="ECO:0007669"/>
    <property type="project" value="UniProtKB-KW"/>
</dbReference>
<evidence type="ECO:0000256" key="9">
    <source>
        <dbReference type="ARBA" id="ARBA00058595"/>
    </source>
</evidence>
<dbReference type="InterPro" id="IPR031657">
    <property type="entry name" value="REPA_OB_2"/>
</dbReference>
<feature type="domain" description="Replication factor A C-terminal" evidence="15">
    <location>
        <begin position="458"/>
        <end position="603"/>
    </location>
</feature>
<dbReference type="InterPro" id="IPR047192">
    <property type="entry name" value="Euk_RPA1_DBD_C"/>
</dbReference>
<dbReference type="PANTHER" id="PTHR47165:SF4">
    <property type="entry name" value="OS03G0429900 PROTEIN"/>
    <property type="match status" value="1"/>
</dbReference>
<comment type="similarity">
    <text evidence="2 11">Belongs to the replication factor A protein 1 family.</text>
</comment>
<evidence type="ECO:0000259" key="14">
    <source>
        <dbReference type="Pfam" id="PF04057"/>
    </source>
</evidence>
<dbReference type="GO" id="GO:0008270">
    <property type="term" value="F:zinc ion binding"/>
    <property type="evidence" value="ECO:0007669"/>
    <property type="project" value="UniProtKB-KW"/>
</dbReference>
<evidence type="ECO:0000256" key="11">
    <source>
        <dbReference type="RuleBase" id="RU364130"/>
    </source>
</evidence>
<evidence type="ECO:0000256" key="3">
    <source>
        <dbReference type="ARBA" id="ARBA00022705"/>
    </source>
</evidence>
<dbReference type="CDD" id="cd04474">
    <property type="entry name" value="RPA1_DBD_A"/>
    <property type="match status" value="1"/>
</dbReference>
<keyword evidence="18" id="KW-1185">Reference proteome</keyword>
<dbReference type="Pfam" id="PF16900">
    <property type="entry name" value="REPA_OB_2"/>
    <property type="match status" value="1"/>
</dbReference>
<evidence type="ECO:0000256" key="8">
    <source>
        <dbReference type="ARBA" id="ARBA00023242"/>
    </source>
</evidence>
<dbReference type="SUPFAM" id="SSF50249">
    <property type="entry name" value="Nucleic acid-binding proteins"/>
    <property type="match status" value="4"/>
</dbReference>
<dbReference type="Pfam" id="PF08646">
    <property type="entry name" value="Rep_fac-A_C"/>
    <property type="match status" value="1"/>
</dbReference>
<feature type="region of interest" description="Disordered" evidence="12">
    <location>
        <begin position="119"/>
        <end position="186"/>
    </location>
</feature>
<dbReference type="AlphaFoldDB" id="A0AAE1FBN0"/>
<dbReference type="InterPro" id="IPR012340">
    <property type="entry name" value="NA-bd_OB-fold"/>
</dbReference>
<dbReference type="FunFam" id="2.40.50.140:FF:000041">
    <property type="entry name" value="Replication protein A subunit"/>
    <property type="match status" value="1"/>
</dbReference>
<dbReference type="InterPro" id="IPR004591">
    <property type="entry name" value="Rfa1"/>
</dbReference>
<keyword evidence="6 11" id="KW-0862">Zinc</keyword>
<feature type="compositionally biased region" description="Polar residues" evidence="12">
    <location>
        <begin position="138"/>
        <end position="162"/>
    </location>
</feature>
<keyword evidence="8 11" id="KW-0539">Nucleus</keyword>
<dbReference type="Gene3D" id="2.40.50.140">
    <property type="entry name" value="Nucleic acid-binding proteins"/>
    <property type="match status" value="4"/>
</dbReference>
<dbReference type="GO" id="GO:0006260">
    <property type="term" value="P:DNA replication"/>
    <property type="evidence" value="ECO:0007669"/>
    <property type="project" value="UniProtKB-KW"/>
</dbReference>
<keyword evidence="5 11" id="KW-0863">Zinc-finger</keyword>
<dbReference type="Pfam" id="PF02721">
    <property type="entry name" value="DUF223"/>
    <property type="match status" value="1"/>
</dbReference>
<evidence type="ECO:0000313" key="17">
    <source>
        <dbReference type="EMBL" id="KAK3870721.1"/>
    </source>
</evidence>
<dbReference type="CDD" id="cd04477">
    <property type="entry name" value="RPA1N"/>
    <property type="match status" value="1"/>
</dbReference>
<dbReference type="GO" id="GO:0006281">
    <property type="term" value="P:DNA repair"/>
    <property type="evidence" value="ECO:0007669"/>
    <property type="project" value="InterPro"/>
</dbReference>
<keyword evidence="4 11" id="KW-0479">Metal-binding</keyword>
<evidence type="ECO:0000256" key="5">
    <source>
        <dbReference type="ARBA" id="ARBA00022771"/>
    </source>
</evidence>
<dbReference type="CDD" id="cd04475">
    <property type="entry name" value="RPA1_DBD_B"/>
    <property type="match status" value="1"/>
</dbReference>
<proteinExistence type="inferred from homology"/>
<keyword evidence="7 11" id="KW-0238">DNA-binding</keyword>
<evidence type="ECO:0000259" key="15">
    <source>
        <dbReference type="Pfam" id="PF08646"/>
    </source>
</evidence>
<sequence>MNQLSSGVIADIIEGGHPDNPLVQILSMKRIPSGSQERWRLLVSDSQWSCSFAMLATQLNNKVSSGEITNNCIVRLDRYVCNMIQDNKKVLIILDLTVTKSGEEVGGKIGEPVLYDANKSRAEQQQPVSKPPPPQNQTYANKPINNNNMAGSGGTLHQNGPGQRNFPATGASQARTPSGGNVHPIASLTPYQNRWTICARVTNKSNIRTWSNSRGEGKLFSVDLLDESGEIRATAFNEQCDKFYDMMEVNKVFFITSATLKTANKQYSNLNNDYEMSFNRTTEVTSCRESTAIPTMQFSFVSFDQLETLDKDSIVDVIGVCKEAMDMSSVTQRSTGKELKKRDLQLLDSTNREVRLTLWGSQAETFDGSTQPIVAVKGAKVSDFNGCSLSTLSSSCFQMNPDIREAHMLKGWFDNGGNTADTINLSGQKGGMGGGGPGNFKMFAEAQMEKLGTTKPDYYWVTAGILLIKKENCLYPACPQKECNKKVVDMNNGLYRCEKCNREYDSFKWRLMIQTCIADYTDSQWVTLFQDTGEALIGKSAEELASLRDTNPDSFQSVFDAPALQFYDFKLRCNTEMYNDRQSWKNTVVAANPTNPKEQNRRLITEIKQMAGQS</sequence>
<gene>
    <name evidence="17" type="ORF">Pcinc_024072</name>
</gene>
<feature type="domain" description="Replication factor-A protein 1 N-terminal" evidence="14">
    <location>
        <begin position="4"/>
        <end position="100"/>
    </location>
</feature>
<comment type="function">
    <text evidence="9 11">As part of the heterotrimeric replication protein A complex (RPA/RP-A), binds and stabilizes single-stranded DNA intermediates, that form during DNA replication or upon DNA stress. It prevents their reannealing and in parallel, recruits and activates different proteins and complexes involved in DNA metabolism. Thereby, it plays an essential role both in DNA replication and the cellular response to DNA damage.</text>
</comment>
<dbReference type="NCBIfam" id="TIGR00617">
    <property type="entry name" value="rpa1"/>
    <property type="match status" value="1"/>
</dbReference>
<dbReference type="GO" id="GO:0005634">
    <property type="term" value="C:nucleus"/>
    <property type="evidence" value="ECO:0007669"/>
    <property type="project" value="UniProtKB-SubCell"/>
</dbReference>
<comment type="caution">
    <text evidence="17">The sequence shown here is derived from an EMBL/GenBank/DDBJ whole genome shotgun (WGS) entry which is preliminary data.</text>
</comment>
<evidence type="ECO:0000256" key="7">
    <source>
        <dbReference type="ARBA" id="ARBA00023125"/>
    </source>
</evidence>
<comment type="subcellular location">
    <subcellularLocation>
        <location evidence="1 11">Nucleus</location>
    </subcellularLocation>
</comment>
<comment type="subunit">
    <text evidence="10 11">Component of the heterotrimeric canonical replication protein A complex (RPA).</text>
</comment>
<dbReference type="Proteomes" id="UP001286313">
    <property type="component" value="Unassembled WGS sequence"/>
</dbReference>
<accession>A0AAE1FBN0</accession>
<dbReference type="Pfam" id="PF04057">
    <property type="entry name" value="Rep-A_N"/>
    <property type="match status" value="1"/>
</dbReference>
<feature type="domain" description="Replication protein A OB" evidence="16">
    <location>
        <begin position="304"/>
        <end position="400"/>
    </location>
</feature>
<keyword evidence="3 11" id="KW-0235">DNA replication</keyword>
<dbReference type="GO" id="GO:0006310">
    <property type="term" value="P:DNA recombination"/>
    <property type="evidence" value="ECO:0007669"/>
    <property type="project" value="InterPro"/>
</dbReference>
<dbReference type="PANTHER" id="PTHR47165">
    <property type="entry name" value="OS03G0429900 PROTEIN"/>
    <property type="match status" value="1"/>
</dbReference>
<dbReference type="InterPro" id="IPR003871">
    <property type="entry name" value="RFA1B/D_OB_1st"/>
</dbReference>
<dbReference type="InterPro" id="IPR013955">
    <property type="entry name" value="Rep_factor-A_C"/>
</dbReference>
<dbReference type="InterPro" id="IPR007199">
    <property type="entry name" value="Rep_factor-A_N"/>
</dbReference>
<evidence type="ECO:0000259" key="13">
    <source>
        <dbReference type="Pfam" id="PF02721"/>
    </source>
</evidence>
<evidence type="ECO:0000256" key="10">
    <source>
        <dbReference type="ARBA" id="ARBA00062035"/>
    </source>
</evidence>
<evidence type="ECO:0000256" key="1">
    <source>
        <dbReference type="ARBA" id="ARBA00004123"/>
    </source>
</evidence>
<reference evidence="17" key="1">
    <citation type="submission" date="2023-10" db="EMBL/GenBank/DDBJ databases">
        <title>Genome assemblies of two species of porcelain crab, Petrolisthes cinctipes and Petrolisthes manimaculis (Anomura: Porcellanidae).</title>
        <authorList>
            <person name="Angst P."/>
        </authorList>
    </citation>
    <scope>NUCLEOTIDE SEQUENCE</scope>
    <source>
        <strain evidence="17">PB745_01</strain>
        <tissue evidence="17">Gill</tissue>
    </source>
</reference>
<evidence type="ECO:0000256" key="4">
    <source>
        <dbReference type="ARBA" id="ARBA00022723"/>
    </source>
</evidence>
<dbReference type="EMBL" id="JAWQEG010002618">
    <property type="protein sequence ID" value="KAK3870721.1"/>
    <property type="molecule type" value="Genomic_DNA"/>
</dbReference>
<evidence type="ECO:0000256" key="2">
    <source>
        <dbReference type="ARBA" id="ARBA00005690"/>
    </source>
</evidence>
<evidence type="ECO:0000256" key="6">
    <source>
        <dbReference type="ARBA" id="ARBA00022833"/>
    </source>
</evidence>
<dbReference type="FunFam" id="2.40.50.140:FF:000117">
    <property type="entry name" value="Replication protein A subunit"/>
    <property type="match status" value="1"/>
</dbReference>
<feature type="compositionally biased region" description="Polar residues" evidence="12">
    <location>
        <begin position="170"/>
        <end position="179"/>
    </location>
</feature>